<keyword evidence="1" id="KW-0472">Membrane</keyword>
<proteinExistence type="predicted"/>
<keyword evidence="1" id="KW-0812">Transmembrane</keyword>
<dbReference type="RefSeq" id="WP_169571431.1">
    <property type="nucleotide sequence ID" value="NZ_JABBFV010000003.1"/>
</dbReference>
<comment type="caution">
    <text evidence="2">The sequence shown here is derived from an EMBL/GenBank/DDBJ whole genome shotgun (WGS) entry which is preliminary data.</text>
</comment>
<evidence type="ECO:0000313" key="2">
    <source>
        <dbReference type="EMBL" id="NML09541.1"/>
    </source>
</evidence>
<dbReference type="Proteomes" id="UP000519023">
    <property type="component" value="Unassembled WGS sequence"/>
</dbReference>
<feature type="transmembrane region" description="Helical" evidence="1">
    <location>
        <begin position="32"/>
        <end position="50"/>
    </location>
</feature>
<accession>A0A7X9WTB3</accession>
<sequence length="98" mass="9780">MTGALALLPLFLAACAGGYVVARPRADSDRSAWQSGVGGMAAILLVGALIAAAEAGSARARYIALIALLCASVASVLLLGVPERRVLPDGEGDDGMDA</sequence>
<protein>
    <submittedName>
        <fullName evidence="2">Uncharacterized protein</fullName>
    </submittedName>
</protein>
<gene>
    <name evidence="2" type="ORF">HHL08_05180</name>
</gene>
<keyword evidence="1" id="KW-1133">Transmembrane helix</keyword>
<evidence type="ECO:0000313" key="3">
    <source>
        <dbReference type="Proteomes" id="UP000519023"/>
    </source>
</evidence>
<reference evidence="2 3" key="1">
    <citation type="submission" date="2020-04" db="EMBL/GenBank/DDBJ databases">
        <title>Sphingobium sp. AR-3-1 isolated from Arctic soil.</title>
        <authorList>
            <person name="Dahal R.H."/>
            <person name="Chaudhary D.K."/>
        </authorList>
    </citation>
    <scope>NUCLEOTIDE SEQUENCE [LARGE SCALE GENOMIC DNA]</scope>
    <source>
        <strain evidence="2 3">AR-3-1</strain>
    </source>
</reference>
<keyword evidence="3" id="KW-1185">Reference proteome</keyword>
<organism evidence="2 3">
    <name type="scientific">Sphingobium psychrophilum</name>
    <dbReference type="NCBI Taxonomy" id="2728834"/>
    <lineage>
        <taxon>Bacteria</taxon>
        <taxon>Pseudomonadati</taxon>
        <taxon>Pseudomonadota</taxon>
        <taxon>Alphaproteobacteria</taxon>
        <taxon>Sphingomonadales</taxon>
        <taxon>Sphingomonadaceae</taxon>
        <taxon>Sphingobium</taxon>
    </lineage>
</organism>
<dbReference type="AlphaFoldDB" id="A0A7X9WTB3"/>
<name>A0A7X9WTB3_9SPHN</name>
<evidence type="ECO:0000256" key="1">
    <source>
        <dbReference type="SAM" id="Phobius"/>
    </source>
</evidence>
<feature type="transmembrane region" description="Helical" evidence="1">
    <location>
        <begin position="62"/>
        <end position="81"/>
    </location>
</feature>
<dbReference type="EMBL" id="JABBFV010000003">
    <property type="protein sequence ID" value="NML09541.1"/>
    <property type="molecule type" value="Genomic_DNA"/>
</dbReference>